<dbReference type="AlphaFoldDB" id="A0A9E8ZKK1"/>
<dbReference type="Proteomes" id="UP001163152">
    <property type="component" value="Chromosome"/>
</dbReference>
<accession>A0A9E8ZKK1</accession>
<organism evidence="1 2">
    <name type="scientific">Thermocoleostomius sinensis A174</name>
    <dbReference type="NCBI Taxonomy" id="2016057"/>
    <lineage>
        <taxon>Bacteria</taxon>
        <taxon>Bacillati</taxon>
        <taxon>Cyanobacteriota</taxon>
        <taxon>Cyanophyceae</taxon>
        <taxon>Oculatellales</taxon>
        <taxon>Oculatellaceae</taxon>
        <taxon>Thermocoleostomius</taxon>
    </lineage>
</organism>
<dbReference type="RefSeq" id="WP_268613245.1">
    <property type="nucleotide sequence ID" value="NZ_CP113797.1"/>
</dbReference>
<sequence length="27" mass="2989">MAERDKRSVSATIEILLSEALQARGED</sequence>
<proteinExistence type="predicted"/>
<evidence type="ECO:0000313" key="2">
    <source>
        <dbReference type="Proteomes" id="UP001163152"/>
    </source>
</evidence>
<dbReference type="KEGG" id="tsin:OXH18_23680"/>
<evidence type="ECO:0000313" key="1">
    <source>
        <dbReference type="EMBL" id="WAL62910.1"/>
    </source>
</evidence>
<dbReference type="EMBL" id="CP113797">
    <property type="protein sequence ID" value="WAL62910.1"/>
    <property type="molecule type" value="Genomic_DNA"/>
</dbReference>
<reference evidence="1" key="1">
    <citation type="submission" date="2022-12" db="EMBL/GenBank/DDBJ databases">
        <title>Polyphasic identification of a Novel Hot-Spring Cyanobacterium Ocullathermofonsia sinensis gen nov. sp. nov. and Genomic Insights on its Adaptations to the Thermal Habitat.</title>
        <authorList>
            <person name="Daroch M."/>
            <person name="Tang J."/>
            <person name="Jiang Y."/>
        </authorList>
    </citation>
    <scope>NUCLEOTIDE SEQUENCE</scope>
    <source>
        <strain evidence="1">PKUAC-SCTA174</strain>
    </source>
</reference>
<name>A0A9E8ZKK1_9CYAN</name>
<gene>
    <name evidence="1" type="ORF">OXH18_23680</name>
</gene>
<keyword evidence="2" id="KW-1185">Reference proteome</keyword>
<protein>
    <submittedName>
        <fullName evidence="1">Uncharacterized protein</fullName>
    </submittedName>
</protein>